<dbReference type="GO" id="GO:0003924">
    <property type="term" value="F:GTPase activity"/>
    <property type="evidence" value="ECO:0007669"/>
    <property type="project" value="InterPro"/>
</dbReference>
<evidence type="ECO:0000259" key="3">
    <source>
        <dbReference type="Pfam" id="PF00009"/>
    </source>
</evidence>
<evidence type="ECO:0000256" key="1">
    <source>
        <dbReference type="ARBA" id="ARBA00022741"/>
    </source>
</evidence>
<keyword evidence="4" id="KW-0378">Hydrolase</keyword>
<dbReference type="InterPro" id="IPR000795">
    <property type="entry name" value="T_Tr_GTP-bd_dom"/>
</dbReference>
<dbReference type="SUPFAM" id="SSF52540">
    <property type="entry name" value="P-loop containing nucleoside triphosphate hydrolases"/>
    <property type="match status" value="1"/>
</dbReference>
<protein>
    <submittedName>
        <fullName evidence="4">P-loop containing nucleoside triphosphate hydrolase protein</fullName>
    </submittedName>
</protein>
<evidence type="ECO:0000256" key="2">
    <source>
        <dbReference type="ARBA" id="ARBA00023134"/>
    </source>
</evidence>
<dbReference type="Gene3D" id="3.40.50.300">
    <property type="entry name" value="P-loop containing nucleotide triphosphate hydrolases"/>
    <property type="match status" value="1"/>
</dbReference>
<proteinExistence type="predicted"/>
<dbReference type="PANTHER" id="PTHR23115">
    <property type="entry name" value="TRANSLATION FACTOR"/>
    <property type="match status" value="1"/>
</dbReference>
<feature type="domain" description="Tr-type G" evidence="3">
    <location>
        <begin position="132"/>
        <end position="287"/>
    </location>
</feature>
<dbReference type="InterPro" id="IPR050100">
    <property type="entry name" value="TRAFAC_GTPase_members"/>
</dbReference>
<gene>
    <name evidence="4" type="ORF">BDV30DRAFT_243639</name>
</gene>
<keyword evidence="2" id="KW-0342">GTP-binding</keyword>
<evidence type="ECO:0000313" key="4">
    <source>
        <dbReference type="EMBL" id="KAB8268146.1"/>
    </source>
</evidence>
<reference evidence="4 5" key="1">
    <citation type="submission" date="2019-04" db="EMBL/GenBank/DDBJ databases">
        <title>Fungal friends and foes A comparative genomics study of 23 Aspergillus species from section Flavi.</title>
        <authorList>
            <consortium name="DOE Joint Genome Institute"/>
            <person name="Kjaerbolling I."/>
            <person name="Vesth T.C."/>
            <person name="Frisvad J.C."/>
            <person name="Nybo J.L."/>
            <person name="Theobald S."/>
            <person name="Kildgaard S."/>
            <person name="Petersen T.I."/>
            <person name="Kuo A."/>
            <person name="Sato A."/>
            <person name="Lyhne E.K."/>
            <person name="Kogle M.E."/>
            <person name="Wiebenga A."/>
            <person name="Kun R.S."/>
            <person name="Lubbers R.J."/>
            <person name="Makela M.R."/>
            <person name="Barry K."/>
            <person name="Chovatia M."/>
            <person name="Clum A."/>
            <person name="Daum C."/>
            <person name="Haridas S."/>
            <person name="He G."/>
            <person name="LaButti K."/>
            <person name="Lipzen A."/>
            <person name="Mondo S."/>
            <person name="Pangilinan J."/>
            <person name="Riley R."/>
            <person name="Salamov A."/>
            <person name="Simmons B.A."/>
            <person name="Magnuson J.K."/>
            <person name="Henrissat B."/>
            <person name="Mortensen U.H."/>
            <person name="Larsen T.O."/>
            <person name="De vries R.P."/>
            <person name="Grigoriev I.V."/>
            <person name="Machida M."/>
            <person name="Baker S.E."/>
            <person name="Andersen M.R."/>
        </authorList>
    </citation>
    <scope>NUCLEOTIDE SEQUENCE [LARGE SCALE GENOMIC DNA]</scope>
    <source>
        <strain evidence="4 5">CBS 117635</strain>
    </source>
</reference>
<dbReference type="Pfam" id="PF00009">
    <property type="entry name" value="GTP_EFTU"/>
    <property type="match status" value="1"/>
</dbReference>
<dbReference type="GO" id="GO:0005525">
    <property type="term" value="F:GTP binding"/>
    <property type="evidence" value="ECO:0007669"/>
    <property type="project" value="UniProtKB-KW"/>
</dbReference>
<dbReference type="AlphaFoldDB" id="A0A5N6INV5"/>
<dbReference type="EMBL" id="ML732877">
    <property type="protein sequence ID" value="KAB8268146.1"/>
    <property type="molecule type" value="Genomic_DNA"/>
</dbReference>
<evidence type="ECO:0000313" key="5">
    <source>
        <dbReference type="Proteomes" id="UP000326289"/>
    </source>
</evidence>
<dbReference type="InterPro" id="IPR027417">
    <property type="entry name" value="P-loop_NTPase"/>
</dbReference>
<accession>A0A5N6INV5</accession>
<sequence length="293" mass="31171">MPAGVCAENSVPPNRLPFARLGPGVLGPSVTFLYDSTGMLSDWLDDVACEQSDSPGVPPLVVPNILDHVWPSMPQAVRGHAVDAAKVVLIPGPKPEFVIAVIGNAQSGKSTLLESLVNELGGTYVSRELFPLEVETPAHNVTLYDIPDIASLWGSMQDGTIKPDAAVLCLSASSGEGVGGNDDETAVYLAATKELGIPQLAVAITKMDDTNWSQSRFNELVKETANLASRTKPARWNPRQLPFIPVSGLEGENLTNGTYNQPWFTGWSNVTPRGAPREGMTLLGAIDAFEPGQ</sequence>
<organism evidence="4 5">
    <name type="scientific">Aspergillus minisclerotigenes</name>
    <dbReference type="NCBI Taxonomy" id="656917"/>
    <lineage>
        <taxon>Eukaryota</taxon>
        <taxon>Fungi</taxon>
        <taxon>Dikarya</taxon>
        <taxon>Ascomycota</taxon>
        <taxon>Pezizomycotina</taxon>
        <taxon>Eurotiomycetes</taxon>
        <taxon>Eurotiomycetidae</taxon>
        <taxon>Eurotiales</taxon>
        <taxon>Aspergillaceae</taxon>
        <taxon>Aspergillus</taxon>
        <taxon>Aspergillus subgen. Circumdati</taxon>
    </lineage>
</organism>
<name>A0A5N6INV5_9EURO</name>
<keyword evidence="1" id="KW-0547">Nucleotide-binding</keyword>
<dbReference type="Proteomes" id="UP000326289">
    <property type="component" value="Unassembled WGS sequence"/>
</dbReference>
<keyword evidence="5" id="KW-1185">Reference proteome</keyword>